<dbReference type="PANTHER" id="PTHR12048">
    <property type="entry name" value="CCAAT-BINDING FACTOR-RELATED"/>
    <property type="match status" value="1"/>
</dbReference>
<dbReference type="STRING" id="321146.A0A139HJT0"/>
<dbReference type="InterPro" id="IPR040155">
    <property type="entry name" value="CEBPZ/Mak21-like"/>
</dbReference>
<evidence type="ECO:0000256" key="1">
    <source>
        <dbReference type="ARBA" id="ARBA00007797"/>
    </source>
</evidence>
<evidence type="ECO:0000313" key="5">
    <source>
        <dbReference type="Proteomes" id="UP000070133"/>
    </source>
</evidence>
<feature type="region of interest" description="Disordered" evidence="2">
    <location>
        <begin position="768"/>
        <end position="907"/>
    </location>
</feature>
<evidence type="ECO:0000313" key="4">
    <source>
        <dbReference type="EMBL" id="KXT02758.1"/>
    </source>
</evidence>
<dbReference type="EMBL" id="LFZN01000038">
    <property type="protein sequence ID" value="KXT02758.1"/>
    <property type="molecule type" value="Genomic_DNA"/>
</dbReference>
<comment type="caution">
    <text evidence="4">The sequence shown here is derived from an EMBL/GenBank/DDBJ whole genome shotgun (WGS) entry which is preliminary data.</text>
</comment>
<accession>A0A139HJT0</accession>
<sequence length="942" mass="105668">MHVVVISCHGSIRVWPLPRYRRRVPHWGTFSSKHYYLHYCNDYNYNYRPAADALAMSTKRKSSGDEARARPLKKPKPNHGGAGAGGKGKRELIFAARPDWHAAELPALEDKEILSLPSQQTIDQLYHYATALLEAENKAYNDSHLTGSSSHKFLSTIMTSGTLDDKISALTLLVQESPLHTTKAFENLLGLSKKKSRNQALQALAALKDLLGQGVVLPGDRKLRPFAKQPALLAALQGQGRSVPWQRGDTLPNGLQKVHLLAWAFEDWLKKRYFELLGILETWCNDEIEYSRSRAITYVFELLKDKPEQEENLLRLLVNKLGDTERKIASRASYLLLQLENTHPAMKTIITNSIEADSLFRPGQSDHAKYYAIITLNQTILSQKEEGLANRLLEIYFALFVQLLKPMEKNRPAVKANAKTPQQGGGGKAGKMAAKKRKAEERNEESATQLHDKMIAQVLAGVNRAFPFADTSDPTFEQQLDTIFRVAHASNFNTSIQALMLLQQISSRKHFGAERFYKTLYESLWDPRLFSSSKQVMYLNLLYKSLKADLNAKRVQAFVKRLLQVITMHEPPFACGVLYLISELQNTFPSIRKMLTEPELAEEDGEEHFVDVPEGEQTIEQEQATPATKVAYDPRKRDPEFSNADRTSLWDILPLLRHFHPSVALFAEAVFGTKQMPPKPDPTQHTLMHFLDRFVYRNPKTKQDKTHGASIMQPLVGSNAADLLVKPGEAVTRKAPLNSESFWAKKVEDVAADEVFFHSYFNAAGNKKRKVEGKRGQASQESVDSDSDAGEDEIWQAIANSRPEVEGPDSDDDLSMGDLESAYSKSDGSELGIDLGGDGDEHVEDSFAEMDGMDGSDMEDIPGFDDEDAMLASDDEVPVGLSEESLEVSDKTARNKKKRQERKRLRDMPVFASADDYARLLGDDEGEDEVLSPGEDALMQMK</sequence>
<organism evidence="4 5">
    <name type="scientific">Pseudocercospora eumusae</name>
    <dbReference type="NCBI Taxonomy" id="321146"/>
    <lineage>
        <taxon>Eukaryota</taxon>
        <taxon>Fungi</taxon>
        <taxon>Dikarya</taxon>
        <taxon>Ascomycota</taxon>
        <taxon>Pezizomycotina</taxon>
        <taxon>Dothideomycetes</taxon>
        <taxon>Dothideomycetidae</taxon>
        <taxon>Mycosphaerellales</taxon>
        <taxon>Mycosphaerellaceae</taxon>
        <taxon>Pseudocercospora</taxon>
    </lineage>
</organism>
<dbReference type="InterPro" id="IPR005612">
    <property type="entry name" value="CCAAT-binding_factor"/>
</dbReference>
<dbReference type="Pfam" id="PF03914">
    <property type="entry name" value="CBF"/>
    <property type="match status" value="1"/>
</dbReference>
<proteinExistence type="inferred from homology"/>
<feature type="region of interest" description="Disordered" evidence="2">
    <location>
        <begin position="922"/>
        <end position="942"/>
    </location>
</feature>
<feature type="compositionally biased region" description="Basic and acidic residues" evidence="2">
    <location>
        <begin position="438"/>
        <end position="447"/>
    </location>
</feature>
<feature type="domain" description="CCAAT-binding factor" evidence="3">
    <location>
        <begin position="495"/>
        <end position="667"/>
    </location>
</feature>
<keyword evidence="5" id="KW-1185">Reference proteome</keyword>
<gene>
    <name evidence="4" type="ORF">AC578_5445</name>
</gene>
<dbReference type="GO" id="GO:0005634">
    <property type="term" value="C:nucleus"/>
    <property type="evidence" value="ECO:0007669"/>
    <property type="project" value="TreeGrafter"/>
</dbReference>
<feature type="compositionally biased region" description="Acidic residues" evidence="2">
    <location>
        <begin position="806"/>
        <end position="815"/>
    </location>
</feature>
<feature type="region of interest" description="Disordered" evidence="2">
    <location>
        <begin position="413"/>
        <end position="447"/>
    </location>
</feature>
<feature type="compositionally biased region" description="Basic residues" evidence="2">
    <location>
        <begin position="894"/>
        <end position="905"/>
    </location>
</feature>
<feature type="compositionally biased region" description="Acidic residues" evidence="2">
    <location>
        <begin position="837"/>
        <end position="877"/>
    </location>
</feature>
<dbReference type="InterPro" id="IPR016024">
    <property type="entry name" value="ARM-type_fold"/>
</dbReference>
<evidence type="ECO:0000256" key="2">
    <source>
        <dbReference type="SAM" id="MobiDB-lite"/>
    </source>
</evidence>
<evidence type="ECO:0000259" key="3">
    <source>
        <dbReference type="Pfam" id="PF03914"/>
    </source>
</evidence>
<dbReference type="OrthoDB" id="28947at2759"/>
<protein>
    <recommendedName>
        <fullName evidence="3">CCAAT-binding factor domain-containing protein</fullName>
    </recommendedName>
</protein>
<reference evidence="4 5" key="1">
    <citation type="submission" date="2015-07" db="EMBL/GenBank/DDBJ databases">
        <title>Comparative genomics of the Sigatoka disease complex on banana suggests a link between parallel evolutionary changes in Pseudocercospora fijiensis and Pseudocercospora eumusae and increased virulence on the banana host.</title>
        <authorList>
            <person name="Chang T.-C."/>
            <person name="Salvucci A."/>
            <person name="Crous P.W."/>
            <person name="Stergiopoulos I."/>
        </authorList>
    </citation>
    <scope>NUCLEOTIDE SEQUENCE [LARGE SCALE GENOMIC DNA]</scope>
    <source>
        <strain evidence="4 5">CBS 114824</strain>
    </source>
</reference>
<dbReference type="PANTHER" id="PTHR12048:SF0">
    <property type="entry name" value="CCAAT_ENHANCER-BINDING PROTEIN ZETA"/>
    <property type="match status" value="1"/>
</dbReference>
<comment type="similarity">
    <text evidence="1">Belongs to the CBF/MAK21 family.</text>
</comment>
<dbReference type="AlphaFoldDB" id="A0A139HJT0"/>
<feature type="region of interest" description="Disordered" evidence="2">
    <location>
        <begin position="58"/>
        <end position="87"/>
    </location>
</feature>
<name>A0A139HJT0_9PEZI</name>
<dbReference type="Proteomes" id="UP000070133">
    <property type="component" value="Unassembled WGS sequence"/>
</dbReference>
<feature type="compositionally biased region" description="Acidic residues" evidence="2">
    <location>
        <begin position="783"/>
        <end position="794"/>
    </location>
</feature>
<dbReference type="SUPFAM" id="SSF48371">
    <property type="entry name" value="ARM repeat"/>
    <property type="match status" value="1"/>
</dbReference>